<organism evidence="1">
    <name type="scientific">Geobacillus sp. (strain WCH70)</name>
    <dbReference type="NCBI Taxonomy" id="471223"/>
    <lineage>
        <taxon>Bacteria</taxon>
        <taxon>Bacillati</taxon>
        <taxon>Bacillota</taxon>
        <taxon>Bacilli</taxon>
        <taxon>Bacillales</taxon>
        <taxon>Anoxybacillaceae</taxon>
        <taxon>Geobacillus</taxon>
    </lineage>
</organism>
<dbReference type="EMBL" id="CP001638">
    <property type="protein sequence ID" value="ACS24793.1"/>
    <property type="molecule type" value="Genomic_DNA"/>
</dbReference>
<dbReference type="STRING" id="471223.GWCH70_2080"/>
<reference evidence="1" key="1">
    <citation type="submission" date="2009-06" db="EMBL/GenBank/DDBJ databases">
        <title>Complete sequence of chromosome of Geopacillus sp. WCH70.</title>
        <authorList>
            <consortium name="US DOE Joint Genome Institute"/>
            <person name="Lucas S."/>
            <person name="Copeland A."/>
            <person name="Lapidus A."/>
            <person name="Glavina del Rio T."/>
            <person name="Dalin E."/>
            <person name="Tice H."/>
            <person name="Bruce D."/>
            <person name="Goodwin L."/>
            <person name="Pitluck S."/>
            <person name="Chertkov O."/>
            <person name="Brettin T."/>
            <person name="Detter J.C."/>
            <person name="Han C."/>
            <person name="Larimer F."/>
            <person name="Land M."/>
            <person name="Hauser L."/>
            <person name="Kyrpides N."/>
            <person name="Mikhailova N."/>
            <person name="Brumm P."/>
            <person name="Mead D.A."/>
            <person name="Richardson P."/>
        </authorList>
    </citation>
    <scope>NUCLEOTIDE SEQUENCE [LARGE SCALE GENOMIC DNA]</scope>
    <source>
        <strain evidence="1">WCH70</strain>
    </source>
</reference>
<dbReference type="HOGENOM" id="CLU_3290264_0_0_9"/>
<dbReference type="KEGG" id="gwc:GWCH70_2080"/>
<gene>
    <name evidence="1" type="ordered locus">GWCH70_2080</name>
</gene>
<protein>
    <submittedName>
        <fullName evidence="1">Uncharacterized protein</fullName>
    </submittedName>
</protein>
<proteinExistence type="predicted"/>
<dbReference type="AlphaFoldDB" id="C5D301"/>
<sequence length="40" mass="4942">MYLDVAYYPNIDRRNAKKVLLGYMKELRFMKPNLFHQHQV</sequence>
<accession>C5D301</accession>
<name>C5D301_GEOSW</name>
<evidence type="ECO:0000313" key="1">
    <source>
        <dbReference type="EMBL" id="ACS24793.1"/>
    </source>
</evidence>